<gene>
    <name evidence="7" type="ORF">CHH28_14540</name>
</gene>
<evidence type="ECO:0000256" key="3">
    <source>
        <dbReference type="ARBA" id="ARBA00023172"/>
    </source>
</evidence>
<feature type="domain" description="Core-binding (CB)" evidence="6">
    <location>
        <begin position="15"/>
        <end position="89"/>
    </location>
</feature>
<evidence type="ECO:0000256" key="2">
    <source>
        <dbReference type="ARBA" id="ARBA00023125"/>
    </source>
</evidence>
<accession>A0A222FLB3</accession>
<reference evidence="7 8" key="1">
    <citation type="submission" date="2017-07" db="EMBL/GenBank/DDBJ databases">
        <title>Annotated genome sequence of Bacterioplanes sanyensis isolated from Red Sea.</title>
        <authorList>
            <person name="Rehman Z.U."/>
        </authorList>
    </citation>
    <scope>NUCLEOTIDE SEQUENCE [LARGE SCALE GENOMIC DNA]</scope>
    <source>
        <strain evidence="7 8">NV9</strain>
    </source>
</reference>
<keyword evidence="1" id="KW-0229">DNA integration</keyword>
<keyword evidence="2 4" id="KW-0238">DNA-binding</keyword>
<dbReference type="PANTHER" id="PTHR34605:SF4">
    <property type="entry name" value="DNA ADENINE METHYLTRANSFERASE"/>
    <property type="match status" value="1"/>
</dbReference>
<evidence type="ECO:0000256" key="4">
    <source>
        <dbReference type="PROSITE-ProRule" id="PRU01248"/>
    </source>
</evidence>
<evidence type="ECO:0000259" key="5">
    <source>
        <dbReference type="PROSITE" id="PS51898"/>
    </source>
</evidence>
<dbReference type="AlphaFoldDB" id="A0A222FLB3"/>
<dbReference type="GO" id="GO:0015074">
    <property type="term" value="P:DNA integration"/>
    <property type="evidence" value="ECO:0007669"/>
    <property type="project" value="UniProtKB-KW"/>
</dbReference>
<dbReference type="InterPro" id="IPR052925">
    <property type="entry name" value="Phage_Integrase-like_Recomb"/>
</dbReference>
<dbReference type="OrthoDB" id="5914130at2"/>
<dbReference type="InterPro" id="IPR010998">
    <property type="entry name" value="Integrase_recombinase_N"/>
</dbReference>
<dbReference type="Gene3D" id="1.10.150.130">
    <property type="match status" value="1"/>
</dbReference>
<dbReference type="Pfam" id="PF00589">
    <property type="entry name" value="Phage_integrase"/>
    <property type="match status" value="1"/>
</dbReference>
<dbReference type="InterPro" id="IPR013762">
    <property type="entry name" value="Integrase-like_cat_sf"/>
</dbReference>
<feature type="domain" description="Tyr recombinase" evidence="5">
    <location>
        <begin position="115"/>
        <end position="314"/>
    </location>
</feature>
<dbReference type="GO" id="GO:0003677">
    <property type="term" value="F:DNA binding"/>
    <property type="evidence" value="ECO:0007669"/>
    <property type="project" value="UniProtKB-UniRule"/>
</dbReference>
<sequence>MNQTPSTTSSQLPSIQEEEALRQYLQAATAHNTRRAYRSAIRQFEKWGGRLPTNSDVLVRYLLANAARLNSRSLTLHVTAISQWHRYQELSDPAQSPLVRKTLEGIRRQHGRPKHKAKALRLEHIAAMAKHLQSSDTPSLKQQRDLALILSGFFGAFRRSELVSIQVEDLHWEPEGLIIRLPRSKTDQHGAGISRALPSGQPGACPCAAIRQWLDSSDIQRGPLFRPINRWGQIKDKAMPVGAINDLLKQLGLALNFDFVPDLSSHSLRRGLSTSAARANIDFELIKKQGGWKSDATVWEYIEEGRQLEDNAATPLMQEMSKWMSDTSG</sequence>
<dbReference type="KEGG" id="bsan:CHH28_14540"/>
<evidence type="ECO:0000256" key="1">
    <source>
        <dbReference type="ARBA" id="ARBA00022908"/>
    </source>
</evidence>
<keyword evidence="3" id="KW-0233">DNA recombination</keyword>
<dbReference type="PROSITE" id="PS51900">
    <property type="entry name" value="CB"/>
    <property type="match status" value="1"/>
</dbReference>
<dbReference type="InterPro" id="IPR044068">
    <property type="entry name" value="CB"/>
</dbReference>
<keyword evidence="8" id="KW-1185">Reference proteome</keyword>
<dbReference type="RefSeq" id="WP_094060989.1">
    <property type="nucleotide sequence ID" value="NZ_CP022530.1"/>
</dbReference>
<dbReference type="GO" id="GO:0006310">
    <property type="term" value="P:DNA recombination"/>
    <property type="evidence" value="ECO:0007669"/>
    <property type="project" value="UniProtKB-KW"/>
</dbReference>
<dbReference type="SUPFAM" id="SSF47823">
    <property type="entry name" value="lambda integrase-like, N-terminal domain"/>
    <property type="match status" value="1"/>
</dbReference>
<dbReference type="Gene3D" id="1.10.443.10">
    <property type="entry name" value="Intergrase catalytic core"/>
    <property type="match status" value="1"/>
</dbReference>
<dbReference type="EMBL" id="CP022530">
    <property type="protein sequence ID" value="ASP39815.1"/>
    <property type="molecule type" value="Genomic_DNA"/>
</dbReference>
<proteinExistence type="predicted"/>
<evidence type="ECO:0000313" key="7">
    <source>
        <dbReference type="EMBL" id="ASP39815.1"/>
    </source>
</evidence>
<dbReference type="InterPro" id="IPR011010">
    <property type="entry name" value="DNA_brk_join_enz"/>
</dbReference>
<dbReference type="SUPFAM" id="SSF56349">
    <property type="entry name" value="DNA breaking-rejoining enzymes"/>
    <property type="match status" value="1"/>
</dbReference>
<dbReference type="PANTHER" id="PTHR34605">
    <property type="entry name" value="PHAGE_INTEGRASE DOMAIN-CONTAINING PROTEIN"/>
    <property type="match status" value="1"/>
</dbReference>
<dbReference type="PROSITE" id="PS51898">
    <property type="entry name" value="TYR_RECOMBINASE"/>
    <property type="match status" value="1"/>
</dbReference>
<protein>
    <submittedName>
        <fullName evidence="7">Integrase</fullName>
    </submittedName>
</protein>
<name>A0A222FLB3_9GAMM</name>
<dbReference type="Proteomes" id="UP000202440">
    <property type="component" value="Chromosome"/>
</dbReference>
<evidence type="ECO:0000259" key="6">
    <source>
        <dbReference type="PROSITE" id="PS51900"/>
    </source>
</evidence>
<evidence type="ECO:0000313" key="8">
    <source>
        <dbReference type="Proteomes" id="UP000202440"/>
    </source>
</evidence>
<organism evidence="7 8">
    <name type="scientific">Bacterioplanes sanyensis</name>
    <dbReference type="NCBI Taxonomy" id="1249553"/>
    <lineage>
        <taxon>Bacteria</taxon>
        <taxon>Pseudomonadati</taxon>
        <taxon>Pseudomonadota</taxon>
        <taxon>Gammaproteobacteria</taxon>
        <taxon>Oceanospirillales</taxon>
        <taxon>Oceanospirillaceae</taxon>
        <taxon>Bacterioplanes</taxon>
    </lineage>
</organism>
<dbReference type="InterPro" id="IPR002104">
    <property type="entry name" value="Integrase_catalytic"/>
</dbReference>
<dbReference type="CDD" id="cd00799">
    <property type="entry name" value="INT_Cre_C"/>
    <property type="match status" value="1"/>
</dbReference>